<feature type="transmembrane region" description="Helical" evidence="8">
    <location>
        <begin position="21"/>
        <end position="41"/>
    </location>
</feature>
<comment type="subcellular location">
    <subcellularLocation>
        <location evidence="1">Membrane</location>
        <topology evidence="1">Multi-pass membrane protein</topology>
    </subcellularLocation>
</comment>
<keyword evidence="3 8" id="KW-0812">Transmembrane</keyword>
<evidence type="ECO:0000256" key="6">
    <source>
        <dbReference type="ARBA" id="ARBA00025595"/>
    </source>
</evidence>
<evidence type="ECO:0000259" key="9">
    <source>
        <dbReference type="Pfam" id="PF04138"/>
    </source>
</evidence>
<organism evidence="10 11">
    <name type="scientific">Alteromonas macleodii</name>
    <name type="common">Pseudoalteromonas macleodii</name>
    <dbReference type="NCBI Taxonomy" id="28108"/>
    <lineage>
        <taxon>Bacteria</taxon>
        <taxon>Pseudomonadati</taxon>
        <taxon>Pseudomonadota</taxon>
        <taxon>Gammaproteobacteria</taxon>
        <taxon>Alteromonadales</taxon>
        <taxon>Alteromonadaceae</taxon>
        <taxon>Alteromonas/Salinimonas group</taxon>
        <taxon>Alteromonas</taxon>
    </lineage>
</organism>
<name>A0A6T9Y0C4_ALTMA</name>
<evidence type="ECO:0000256" key="2">
    <source>
        <dbReference type="ARBA" id="ARBA00022448"/>
    </source>
</evidence>
<feature type="domain" description="GtrA/DPMS transmembrane" evidence="9">
    <location>
        <begin position="17"/>
        <end position="125"/>
    </location>
</feature>
<evidence type="ECO:0000256" key="5">
    <source>
        <dbReference type="ARBA" id="ARBA00023136"/>
    </source>
</evidence>
<evidence type="ECO:0000256" key="4">
    <source>
        <dbReference type="ARBA" id="ARBA00022989"/>
    </source>
</evidence>
<dbReference type="AlphaFoldDB" id="A0A6T9Y0C4"/>
<comment type="function">
    <text evidence="6 7">Involved in O antigen modification. Involved in the translocation of bactoprenol-linked glucose across the cytoplasmic membrane.</text>
</comment>
<evidence type="ECO:0000256" key="7">
    <source>
        <dbReference type="PIRNR" id="PIRNR006298"/>
    </source>
</evidence>
<dbReference type="GO" id="GO:0000271">
    <property type="term" value="P:polysaccharide biosynthetic process"/>
    <property type="evidence" value="ECO:0007669"/>
    <property type="project" value="InterPro"/>
</dbReference>
<evidence type="ECO:0000256" key="1">
    <source>
        <dbReference type="ARBA" id="ARBA00004141"/>
    </source>
</evidence>
<comment type="similarity">
    <text evidence="7">Belongs to the gtrA family.</text>
</comment>
<evidence type="ECO:0000256" key="8">
    <source>
        <dbReference type="SAM" id="Phobius"/>
    </source>
</evidence>
<gene>
    <name evidence="10" type="primary">yfdG</name>
    <name evidence="10" type="ORF">ALFOR1_30473</name>
</gene>
<sequence length="128" mass="14523">MALFKTKRFSTFSLFSRFLSVGVINTAIHWLSFFALTYFGYGQARSNLIAFIIAVTFSFFANGKFTFKTNVSLGRYITFTTFMGALAYSLGFLADFWQLHELVTLVLFSGTSLVVGFLFSKYVVFKEV</sequence>
<dbReference type="InterPro" id="IPR051401">
    <property type="entry name" value="GtrA_CellWall_Glycosyl"/>
</dbReference>
<proteinExistence type="inferred from homology"/>
<reference evidence="10 11" key="1">
    <citation type="submission" date="2020-06" db="EMBL/GenBank/DDBJ databases">
        <authorList>
            <person name="Duchaud E."/>
        </authorList>
    </citation>
    <scope>NUCLEOTIDE SEQUENCE [LARGE SCALE GENOMIC DNA]</scope>
    <source>
        <strain evidence="10">Alteromonas fortis</strain>
    </source>
</reference>
<accession>A0A6T9Y0C4</accession>
<feature type="transmembrane region" description="Helical" evidence="8">
    <location>
        <begin position="47"/>
        <end position="65"/>
    </location>
</feature>
<keyword evidence="4 8" id="KW-1133">Transmembrane helix</keyword>
<dbReference type="PANTHER" id="PTHR38459">
    <property type="entry name" value="PROPHAGE BACTOPRENOL-LINKED GLUCOSE TRANSLOCASE HOMOLOG"/>
    <property type="match status" value="1"/>
</dbReference>
<dbReference type="InterPro" id="IPR007267">
    <property type="entry name" value="GtrA_DPMS_TM"/>
</dbReference>
<dbReference type="InterPro" id="IPR016480">
    <property type="entry name" value="Glc_translocase_bactprenl-link"/>
</dbReference>
<evidence type="ECO:0000256" key="3">
    <source>
        <dbReference type="ARBA" id="ARBA00022692"/>
    </source>
</evidence>
<protein>
    <recommendedName>
        <fullName evidence="7">Bactoprenol-linked glucose translocase</fullName>
    </recommendedName>
</protein>
<feature type="transmembrane region" description="Helical" evidence="8">
    <location>
        <begin position="77"/>
        <end position="97"/>
    </location>
</feature>
<dbReference type="Proteomes" id="UP000509458">
    <property type="component" value="Chromosome"/>
</dbReference>
<dbReference type="PANTHER" id="PTHR38459:SF1">
    <property type="entry name" value="PROPHAGE BACTOPRENOL-LINKED GLUCOSE TRANSLOCASE HOMOLOG"/>
    <property type="match status" value="1"/>
</dbReference>
<evidence type="ECO:0000313" key="10">
    <source>
        <dbReference type="EMBL" id="CAB9493553.1"/>
    </source>
</evidence>
<dbReference type="RefSeq" id="WP_179983071.1">
    <property type="nucleotide sequence ID" value="NZ_LR812090.1"/>
</dbReference>
<dbReference type="GO" id="GO:0005886">
    <property type="term" value="C:plasma membrane"/>
    <property type="evidence" value="ECO:0007669"/>
    <property type="project" value="TreeGrafter"/>
</dbReference>
<dbReference type="Pfam" id="PF04138">
    <property type="entry name" value="GtrA_DPMS_TM"/>
    <property type="match status" value="1"/>
</dbReference>
<keyword evidence="2 7" id="KW-0813">Transport</keyword>
<dbReference type="PIRSF" id="PIRSF006298">
    <property type="entry name" value="GtrA_prd"/>
    <property type="match status" value="1"/>
</dbReference>
<evidence type="ECO:0000313" key="11">
    <source>
        <dbReference type="Proteomes" id="UP000509458"/>
    </source>
</evidence>
<dbReference type="EMBL" id="LR812090">
    <property type="protein sequence ID" value="CAB9493553.1"/>
    <property type="molecule type" value="Genomic_DNA"/>
</dbReference>
<feature type="transmembrane region" description="Helical" evidence="8">
    <location>
        <begin position="103"/>
        <end position="124"/>
    </location>
</feature>
<keyword evidence="5 8" id="KW-0472">Membrane</keyword>